<dbReference type="AlphaFoldDB" id="A3SKQ3"/>
<reference evidence="3 4" key="1">
    <citation type="submission" date="2005-12" db="EMBL/GenBank/DDBJ databases">
        <authorList>
            <person name="Moran M.A."/>
            <person name="Ferriera S."/>
            <person name="Johnson J."/>
            <person name="Kravitz S."/>
            <person name="Halpern A."/>
            <person name="Remington K."/>
            <person name="Beeson K."/>
            <person name="Tran B."/>
            <person name="Rogers Y.-H."/>
            <person name="Friedman R."/>
            <person name="Venter J.C."/>
        </authorList>
    </citation>
    <scope>NUCLEOTIDE SEQUENCE [LARGE SCALE GENOMIC DNA]</scope>
    <source>
        <strain evidence="4">ATCC BAA-591 / DSM 15170 / ISM</strain>
    </source>
</reference>
<dbReference type="STRING" id="89187.ISM_06555"/>
<dbReference type="HOGENOM" id="CLU_030130_1_2_5"/>
<feature type="domain" description="CN hydrolase" evidence="2">
    <location>
        <begin position="4"/>
        <end position="257"/>
    </location>
</feature>
<protein>
    <submittedName>
        <fullName evidence="3">Hydrolase, carbon-nitrogen family protein</fullName>
    </submittedName>
</protein>
<organism evidence="3 4">
    <name type="scientific">Roseovarius nubinhibens (strain ATCC BAA-591 / DSM 15170 / ISM)</name>
    <dbReference type="NCBI Taxonomy" id="89187"/>
    <lineage>
        <taxon>Bacteria</taxon>
        <taxon>Pseudomonadati</taxon>
        <taxon>Pseudomonadota</taxon>
        <taxon>Alphaproteobacteria</taxon>
        <taxon>Rhodobacterales</taxon>
        <taxon>Roseobacteraceae</taxon>
        <taxon>Roseovarius</taxon>
    </lineage>
</organism>
<dbReference type="EMBL" id="AALY01000001">
    <property type="protein sequence ID" value="EAP77934.1"/>
    <property type="molecule type" value="Genomic_DNA"/>
</dbReference>
<keyword evidence="1 3" id="KW-0378">Hydrolase</keyword>
<dbReference type="PANTHER" id="PTHR23088">
    <property type="entry name" value="NITRILASE-RELATED"/>
    <property type="match status" value="1"/>
</dbReference>
<dbReference type="CDD" id="cd07572">
    <property type="entry name" value="nit"/>
    <property type="match status" value="1"/>
</dbReference>
<comment type="caution">
    <text evidence="3">The sequence shown here is derived from an EMBL/GenBank/DDBJ whole genome shotgun (WGS) entry which is preliminary data.</text>
</comment>
<evidence type="ECO:0000256" key="1">
    <source>
        <dbReference type="ARBA" id="ARBA00022801"/>
    </source>
</evidence>
<evidence type="ECO:0000259" key="2">
    <source>
        <dbReference type="PROSITE" id="PS50263"/>
    </source>
</evidence>
<sequence length="283" mass="30028">MSVLRAGLIQMTAGDDPAANLPATEALIREAAGKGATLILTPEVTNCVSSSRSHQREVLRHEGEDETLAALRALAAELGIWLLIGSLAVKTEDADGRFANRSFLVSPEGAITARYDKMHMFDVEISESESYRESAGYRPGERAVVAQAGEACLGLSVCYDLRFAKLYRALAQAGAQILTVPAAFSPVSGAAHWEVLLRARAIETGCFVLAPAQCGQHPAGRGKPRETWGHSLAVAPWGEVLADGGDATGAIIVDLDLAEVAQARQRIPSLTHDRSFEGPSQDA</sequence>
<proteinExistence type="predicted"/>
<dbReference type="InterPro" id="IPR003010">
    <property type="entry name" value="C-N_Hydrolase"/>
</dbReference>
<dbReference type="GO" id="GO:0016811">
    <property type="term" value="F:hydrolase activity, acting on carbon-nitrogen (but not peptide) bonds, in linear amides"/>
    <property type="evidence" value="ECO:0007669"/>
    <property type="project" value="InterPro"/>
</dbReference>
<dbReference type="InterPro" id="IPR036526">
    <property type="entry name" value="C-N_Hydrolase_sf"/>
</dbReference>
<dbReference type="Pfam" id="PF00795">
    <property type="entry name" value="CN_hydrolase"/>
    <property type="match status" value="1"/>
</dbReference>
<dbReference type="PANTHER" id="PTHR23088:SF27">
    <property type="entry name" value="DEAMINATED GLUTATHIONE AMIDASE"/>
    <property type="match status" value="1"/>
</dbReference>
<dbReference type="InterPro" id="IPR045254">
    <property type="entry name" value="Nit1/2_C-N_Hydrolase"/>
</dbReference>
<evidence type="ECO:0000313" key="3">
    <source>
        <dbReference type="EMBL" id="EAP77934.1"/>
    </source>
</evidence>
<dbReference type="Proteomes" id="UP000005954">
    <property type="component" value="Unassembled WGS sequence"/>
</dbReference>
<dbReference type="eggNOG" id="COG0388">
    <property type="taxonomic scope" value="Bacteria"/>
</dbReference>
<dbReference type="SUPFAM" id="SSF56317">
    <property type="entry name" value="Carbon-nitrogen hydrolase"/>
    <property type="match status" value="1"/>
</dbReference>
<accession>A3SKQ3</accession>
<dbReference type="PROSITE" id="PS50263">
    <property type="entry name" value="CN_HYDROLASE"/>
    <property type="match status" value="1"/>
</dbReference>
<dbReference type="Gene3D" id="3.60.110.10">
    <property type="entry name" value="Carbon-nitrogen hydrolase"/>
    <property type="match status" value="1"/>
</dbReference>
<name>A3SKQ3_ROSNI</name>
<gene>
    <name evidence="3" type="ORF">ISM_06555</name>
</gene>
<keyword evidence="4" id="KW-1185">Reference proteome</keyword>
<evidence type="ECO:0000313" key="4">
    <source>
        <dbReference type="Proteomes" id="UP000005954"/>
    </source>
</evidence>